<comment type="similarity">
    <text evidence="1">Belongs to the membrane fusion protein (MFP) (TC 8.A.1) family.</text>
</comment>
<feature type="domain" description="CzcB-like barrel-sandwich hybrid" evidence="4">
    <location>
        <begin position="142"/>
        <end position="277"/>
    </location>
</feature>
<proteinExistence type="inferred from homology"/>
<dbReference type="PANTHER" id="PTHR30469:SF38">
    <property type="entry name" value="HLYD FAMILY SECRETION PROTEIN"/>
    <property type="match status" value="1"/>
</dbReference>
<dbReference type="Pfam" id="PF25973">
    <property type="entry name" value="BSH_CzcB"/>
    <property type="match status" value="1"/>
</dbReference>
<dbReference type="GO" id="GO:0015562">
    <property type="term" value="F:efflux transmembrane transporter activity"/>
    <property type="evidence" value="ECO:0007669"/>
    <property type="project" value="TreeGrafter"/>
</dbReference>
<dbReference type="Gene3D" id="1.10.287.470">
    <property type="entry name" value="Helix hairpin bin"/>
    <property type="match status" value="1"/>
</dbReference>
<dbReference type="PANTHER" id="PTHR30469">
    <property type="entry name" value="MULTIDRUG RESISTANCE PROTEIN MDTA"/>
    <property type="match status" value="1"/>
</dbReference>
<protein>
    <submittedName>
        <fullName evidence="5">Efflux RND transporter periplasmic adaptor subunit</fullName>
    </submittedName>
</protein>
<comment type="caution">
    <text evidence="5">The sequence shown here is derived from an EMBL/GenBank/DDBJ whole genome shotgun (WGS) entry which is preliminary data.</text>
</comment>
<accession>A0A7C1T4D0</accession>
<name>A0A7C1T4D0_9HYPH</name>
<evidence type="ECO:0000256" key="2">
    <source>
        <dbReference type="SAM" id="Coils"/>
    </source>
</evidence>
<dbReference type="Gene3D" id="2.40.30.170">
    <property type="match status" value="1"/>
</dbReference>
<gene>
    <name evidence="5" type="ORF">ENP70_08515</name>
</gene>
<dbReference type="NCBIfam" id="TIGR01730">
    <property type="entry name" value="RND_mfp"/>
    <property type="match status" value="1"/>
</dbReference>
<reference evidence="5" key="1">
    <citation type="journal article" date="2020" name="mSystems">
        <title>Genome- and Community-Level Interaction Insights into Carbon Utilization and Element Cycling Functions of Hydrothermarchaeota in Hydrothermal Sediment.</title>
        <authorList>
            <person name="Zhou Z."/>
            <person name="Liu Y."/>
            <person name="Xu W."/>
            <person name="Pan J."/>
            <person name="Luo Z.H."/>
            <person name="Li M."/>
        </authorList>
    </citation>
    <scope>NUCLEOTIDE SEQUENCE [LARGE SCALE GENOMIC DNA]</scope>
    <source>
        <strain evidence="5">SpSt-243</strain>
    </source>
</reference>
<dbReference type="EMBL" id="DSKI01000441">
    <property type="protein sequence ID" value="HEB43726.1"/>
    <property type="molecule type" value="Genomic_DNA"/>
</dbReference>
<feature type="coiled-coil region" evidence="2">
    <location>
        <begin position="215"/>
        <end position="249"/>
    </location>
</feature>
<keyword evidence="2" id="KW-0175">Coiled coil</keyword>
<dbReference type="InterPro" id="IPR006143">
    <property type="entry name" value="RND_pump_MFP"/>
</dbReference>
<sequence>MAASRRPSAFCSAPRRGLPRFRSVTFLTCFTPPSIRSLDKPSPIPAYIQHTMNKFLPRFQESAMPTPLVTRQMGRLPPASTKFPLLVAAVLPLLLASCSDDTSEKAGYVPTVRVATAATVSDVVTVSGTGEVKPRVESVLSFKVSGRVIARDVEVGDRVKVGQVLARLDPTEQKADLTAAEAAIRARQATLRTAESYLNRRRTLTQTGALPQQQLDEAIQQYDSAVNDLDAAQANLASVQESLAQTELKADADGLITAVSIEPGEVVQPSSAAFELAHDGELDAVFNVDESALTRDAQPESVEVALVDRPDIRAVAKIQEISPSVDRKLGTVRLKLSITDPPPEITLGSAIVAYAKLSEVGRISIPSQSLTSANGKPAVFVVDPATETVETRQIDVLRYDADRIIVANGLEPGDQLVVDGTQFLYPKQKVRAVQGDAQ</sequence>
<dbReference type="AlphaFoldDB" id="A0A7C1T4D0"/>
<evidence type="ECO:0000259" key="3">
    <source>
        <dbReference type="Pfam" id="PF25967"/>
    </source>
</evidence>
<evidence type="ECO:0000256" key="1">
    <source>
        <dbReference type="ARBA" id="ARBA00009477"/>
    </source>
</evidence>
<feature type="domain" description="Multidrug resistance protein MdtA-like C-terminal permuted SH3" evidence="3">
    <location>
        <begin position="364"/>
        <end position="422"/>
    </location>
</feature>
<dbReference type="Pfam" id="PF25967">
    <property type="entry name" value="RND-MFP_C"/>
    <property type="match status" value="1"/>
</dbReference>
<dbReference type="GO" id="GO:1990281">
    <property type="term" value="C:efflux pump complex"/>
    <property type="evidence" value="ECO:0007669"/>
    <property type="project" value="TreeGrafter"/>
</dbReference>
<organism evidence="5">
    <name type="scientific">Agrobacterium albertimagni</name>
    <dbReference type="NCBI Taxonomy" id="147266"/>
    <lineage>
        <taxon>Bacteria</taxon>
        <taxon>Pseudomonadati</taxon>
        <taxon>Pseudomonadota</taxon>
        <taxon>Alphaproteobacteria</taxon>
        <taxon>Hyphomicrobiales</taxon>
        <taxon>Rhizobiaceae</taxon>
        <taxon>Rhizobium/Agrobacterium group</taxon>
        <taxon>Agrobacterium</taxon>
    </lineage>
</organism>
<dbReference type="InterPro" id="IPR058647">
    <property type="entry name" value="BSH_CzcB-like"/>
</dbReference>
<dbReference type="InterPro" id="IPR058627">
    <property type="entry name" value="MdtA-like_C"/>
</dbReference>
<dbReference type="SUPFAM" id="SSF111369">
    <property type="entry name" value="HlyD-like secretion proteins"/>
    <property type="match status" value="1"/>
</dbReference>
<evidence type="ECO:0000259" key="4">
    <source>
        <dbReference type="Pfam" id="PF25973"/>
    </source>
</evidence>
<dbReference type="Gene3D" id="2.40.50.100">
    <property type="match status" value="1"/>
</dbReference>
<dbReference type="Gene3D" id="2.40.420.20">
    <property type="match status" value="1"/>
</dbReference>
<evidence type="ECO:0000313" key="5">
    <source>
        <dbReference type="EMBL" id="HEB43726.1"/>
    </source>
</evidence>